<evidence type="ECO:0000313" key="2">
    <source>
        <dbReference type="EMBL" id="KAH8023203.1"/>
    </source>
</evidence>
<reference evidence="2" key="2">
    <citation type="submission" date="2021-09" db="EMBL/GenBank/DDBJ databases">
        <authorList>
            <person name="Jia N."/>
            <person name="Wang J."/>
            <person name="Shi W."/>
            <person name="Du L."/>
            <person name="Sun Y."/>
            <person name="Zhan W."/>
            <person name="Jiang J."/>
            <person name="Wang Q."/>
            <person name="Zhang B."/>
            <person name="Ji P."/>
            <person name="Sakyi L.B."/>
            <person name="Cui X."/>
            <person name="Yuan T."/>
            <person name="Jiang B."/>
            <person name="Yang W."/>
            <person name="Lam T.T.-Y."/>
            <person name="Chang Q."/>
            <person name="Ding S."/>
            <person name="Wang X."/>
            <person name="Zhu J."/>
            <person name="Ruan X."/>
            <person name="Zhao L."/>
            <person name="Wei J."/>
            <person name="Que T."/>
            <person name="Du C."/>
            <person name="Cheng J."/>
            <person name="Dai P."/>
            <person name="Han X."/>
            <person name="Huang E."/>
            <person name="Gao Y."/>
            <person name="Liu J."/>
            <person name="Shao H."/>
            <person name="Ye R."/>
            <person name="Li L."/>
            <person name="Wei W."/>
            <person name="Wang X."/>
            <person name="Wang C."/>
            <person name="Huo Q."/>
            <person name="Li W."/>
            <person name="Guo W."/>
            <person name="Chen H."/>
            <person name="Chen S."/>
            <person name="Zhou L."/>
            <person name="Zhou L."/>
            <person name="Ni X."/>
            <person name="Tian J."/>
            <person name="Zhou Y."/>
            <person name="Sheng Y."/>
            <person name="Liu T."/>
            <person name="Pan Y."/>
            <person name="Xia L."/>
            <person name="Li J."/>
            <person name="Zhao F."/>
            <person name="Cao W."/>
        </authorList>
    </citation>
    <scope>NUCLEOTIDE SEQUENCE</scope>
    <source>
        <strain evidence="2">Rmic-2018</strain>
        <tissue evidence="2">Larvae</tissue>
    </source>
</reference>
<feature type="region of interest" description="Disordered" evidence="1">
    <location>
        <begin position="1"/>
        <end position="40"/>
    </location>
</feature>
<dbReference type="AlphaFoldDB" id="A0A9J6DMK0"/>
<protein>
    <submittedName>
        <fullName evidence="2">Uncharacterized protein</fullName>
    </submittedName>
</protein>
<gene>
    <name evidence="2" type="ORF">HPB51_011317</name>
</gene>
<reference evidence="2" key="1">
    <citation type="journal article" date="2020" name="Cell">
        <title>Large-Scale Comparative Analyses of Tick Genomes Elucidate Their Genetic Diversity and Vector Capacities.</title>
        <authorList>
            <consortium name="Tick Genome and Microbiome Consortium (TIGMIC)"/>
            <person name="Jia N."/>
            <person name="Wang J."/>
            <person name="Shi W."/>
            <person name="Du L."/>
            <person name="Sun Y."/>
            <person name="Zhan W."/>
            <person name="Jiang J.F."/>
            <person name="Wang Q."/>
            <person name="Zhang B."/>
            <person name="Ji P."/>
            <person name="Bell-Sakyi L."/>
            <person name="Cui X.M."/>
            <person name="Yuan T.T."/>
            <person name="Jiang B.G."/>
            <person name="Yang W.F."/>
            <person name="Lam T.T."/>
            <person name="Chang Q.C."/>
            <person name="Ding S.J."/>
            <person name="Wang X.J."/>
            <person name="Zhu J.G."/>
            <person name="Ruan X.D."/>
            <person name="Zhao L."/>
            <person name="Wei J.T."/>
            <person name="Ye R.Z."/>
            <person name="Que T.C."/>
            <person name="Du C.H."/>
            <person name="Zhou Y.H."/>
            <person name="Cheng J.X."/>
            <person name="Dai P.F."/>
            <person name="Guo W.B."/>
            <person name="Han X.H."/>
            <person name="Huang E.J."/>
            <person name="Li L.F."/>
            <person name="Wei W."/>
            <person name="Gao Y.C."/>
            <person name="Liu J.Z."/>
            <person name="Shao H.Z."/>
            <person name="Wang X."/>
            <person name="Wang C.C."/>
            <person name="Yang T.C."/>
            <person name="Huo Q.B."/>
            <person name="Li W."/>
            <person name="Chen H.Y."/>
            <person name="Chen S.E."/>
            <person name="Zhou L.G."/>
            <person name="Ni X.B."/>
            <person name="Tian J.H."/>
            <person name="Sheng Y."/>
            <person name="Liu T."/>
            <person name="Pan Y.S."/>
            <person name="Xia L.Y."/>
            <person name="Li J."/>
            <person name="Zhao F."/>
            <person name="Cao W.C."/>
        </authorList>
    </citation>
    <scope>NUCLEOTIDE SEQUENCE</scope>
    <source>
        <strain evidence="2">Rmic-2018</strain>
    </source>
</reference>
<accession>A0A9J6DMK0</accession>
<comment type="caution">
    <text evidence="2">The sequence shown here is derived from an EMBL/GenBank/DDBJ whole genome shotgun (WGS) entry which is preliminary data.</text>
</comment>
<dbReference type="EMBL" id="JABSTU010000008">
    <property type="protein sequence ID" value="KAH8023203.1"/>
    <property type="molecule type" value="Genomic_DNA"/>
</dbReference>
<keyword evidence="3" id="KW-1185">Reference proteome</keyword>
<name>A0A9J6DMK0_RHIMP</name>
<dbReference type="Proteomes" id="UP000821866">
    <property type="component" value="Chromosome 6"/>
</dbReference>
<sequence>MRASSSSSSRRLKELGSLFSQPHTPREIRRQRVPPTASYADAQGREWAATPCSPLPSAGRERRCVTACNGPGTATHHLPICATELILSRIGSNEESARNRQGVHLRLPDGVLHLSPLVPLVSLLVRGVFLVETNLIAVYKYDAGDEENEVIRGRKRDRVVGRRSNRCFQMKSKKHGRNAFRFSLFSARAEDLRELNGLSRRHLHVLS</sequence>
<evidence type="ECO:0000313" key="3">
    <source>
        <dbReference type="Proteomes" id="UP000821866"/>
    </source>
</evidence>
<organism evidence="2 3">
    <name type="scientific">Rhipicephalus microplus</name>
    <name type="common">Cattle tick</name>
    <name type="synonym">Boophilus microplus</name>
    <dbReference type="NCBI Taxonomy" id="6941"/>
    <lineage>
        <taxon>Eukaryota</taxon>
        <taxon>Metazoa</taxon>
        <taxon>Ecdysozoa</taxon>
        <taxon>Arthropoda</taxon>
        <taxon>Chelicerata</taxon>
        <taxon>Arachnida</taxon>
        <taxon>Acari</taxon>
        <taxon>Parasitiformes</taxon>
        <taxon>Ixodida</taxon>
        <taxon>Ixodoidea</taxon>
        <taxon>Ixodidae</taxon>
        <taxon>Rhipicephalinae</taxon>
        <taxon>Rhipicephalus</taxon>
        <taxon>Boophilus</taxon>
    </lineage>
</organism>
<proteinExistence type="predicted"/>
<evidence type="ECO:0000256" key="1">
    <source>
        <dbReference type="SAM" id="MobiDB-lite"/>
    </source>
</evidence>